<feature type="coiled-coil region" evidence="2">
    <location>
        <begin position="809"/>
        <end position="836"/>
    </location>
</feature>
<feature type="domain" description="C-type lectin" evidence="4">
    <location>
        <begin position="404"/>
        <end position="506"/>
    </location>
</feature>
<evidence type="ECO:0000256" key="2">
    <source>
        <dbReference type="SAM" id="Coils"/>
    </source>
</evidence>
<sequence length="1113" mass="129382">DQRWLWIGLNKRSPDLQGSWQWSDHTPVSTVITANEFQQDYDIRDCAAVKVIDRPWRRRWYFYDDREFIYLRPFACDAKLEWMCQIPKGRTPKIPDWYNPERAGIHGPPVVIEGSEYWFVADPRLNYEEAVLYCASNHSSLASLTSFAGLRAIKNKIANISGNEEKWWVRTTDQLIEHRFMHSRYPWHHFPITFGEECFYLSAKTWFSDLNKPADCSTKLPFVCEKYNVSSLEKYSTDSAAKIQCSGDWITFQNKCFLRIKPKSLTFSEASDACHTYGGTLPSVLSQREQDFITSLLPDMEATLWIGLRWTAYEKINKWMDNRELTYSNFHPLLVGRRLRIPTNIFDEELSYHCALMLNFQKSPFTGTWNFTSCSEHHTLSLCQKYSEIESRQPLQNTSETMKYQNNLYKIILKTLTWTDALKECQKENMHLVSITDPYQQAFLTVQAVLHNSSLWIGLTSHDDELNFGWSDGKHLQFSRWAENNEQLEDCVVLDTDGFWKTSDCDNNQPGAICYYSGNETEKEVKPVNSVQCPSPVLNTPWIPFQNSCYNFMITKNRYIVTTQDEVHSKCQTLNPKSHILSIRDEKENNFVLEQLLHYNYMASWVMLGITYENNSLMWSDKTTLSYTHWRSGRPAVKNGKFFAGLNTDGFWDIQTFNIVEDILYFHQHSILACKIEMVDYKEDYNTTLPRFIPYEDGIYNVIQKRVTWYEALNTCSQSGGHLASVHDQNGQLFLEDIVKRDGFPLWVGLSSHDGSESSFEWSDGSAFDYIPWKDKKSAGNCVVLDPKGIWKHEKCNSVKDGAICYKSTERIENKFNLLEKQLKHMREMIKHVEMERTSVNTHYCLCNEGVVSCIFLAKKLYSQCGRIKSLLVPSSSSGSINEELSQVLQTLQMNLQMTKHFKKEQAQVKKQRIEKQKEEWRAILKSPDEEGRDSSHSSGIIGIINKKNSTKLCPAVKGNESQWIQYRDHCYTSDQALHSFSEARRFCSELDHSATIVTIKDEDENKFVSRLMRENNNITMRVWLGLSQLSADQSWNWLDGSKVTFVKWANKFKSPDYRGMGITFAVLSFLGLISGLIWLLYQRNRLHWVGFSSVRYQQGANEDEIMLPSFHD</sequence>
<feature type="non-terminal residue" evidence="5">
    <location>
        <position position="1"/>
    </location>
</feature>
<evidence type="ECO:0000256" key="1">
    <source>
        <dbReference type="ARBA" id="ARBA00022734"/>
    </source>
</evidence>
<proteinExistence type="predicted"/>
<dbReference type="SUPFAM" id="SSF56436">
    <property type="entry name" value="C-type lectin-like"/>
    <property type="match status" value="7"/>
</dbReference>
<feature type="transmembrane region" description="Helical" evidence="3">
    <location>
        <begin position="1061"/>
        <end position="1082"/>
    </location>
</feature>
<dbReference type="FunFam" id="3.10.100.10:FF:000060">
    <property type="entry name" value="Lymphocyte antigen 75"/>
    <property type="match status" value="1"/>
</dbReference>
<dbReference type="InterPro" id="IPR050111">
    <property type="entry name" value="C-type_lectin/snaclec_domain"/>
</dbReference>
<organism evidence="5 6">
    <name type="scientific">Balaenoptera physalus</name>
    <name type="common">Fin whale</name>
    <name type="synonym">Balaena physalus</name>
    <dbReference type="NCBI Taxonomy" id="9770"/>
    <lineage>
        <taxon>Eukaryota</taxon>
        <taxon>Metazoa</taxon>
        <taxon>Chordata</taxon>
        <taxon>Craniata</taxon>
        <taxon>Vertebrata</taxon>
        <taxon>Euteleostomi</taxon>
        <taxon>Mammalia</taxon>
        <taxon>Eutheria</taxon>
        <taxon>Laurasiatheria</taxon>
        <taxon>Artiodactyla</taxon>
        <taxon>Whippomorpha</taxon>
        <taxon>Cetacea</taxon>
        <taxon>Mysticeti</taxon>
        <taxon>Balaenopteridae</taxon>
        <taxon>Balaenoptera</taxon>
    </lineage>
</organism>
<dbReference type="AlphaFoldDB" id="A0A643BRB1"/>
<keyword evidence="3" id="KW-1133">Transmembrane helix</keyword>
<name>A0A643BRB1_BALPH</name>
<accession>A0A643BRB1</accession>
<evidence type="ECO:0000256" key="3">
    <source>
        <dbReference type="SAM" id="Phobius"/>
    </source>
</evidence>
<dbReference type="PROSITE" id="PS50041">
    <property type="entry name" value="C_TYPE_LECTIN_2"/>
    <property type="match status" value="5"/>
</dbReference>
<feature type="domain" description="C-type lectin" evidence="4">
    <location>
        <begin position="695"/>
        <end position="797"/>
    </location>
</feature>
<dbReference type="OrthoDB" id="6153550at2759"/>
<dbReference type="PANTHER" id="PTHR22803">
    <property type="entry name" value="MANNOSE, PHOSPHOLIPASE, LECTIN RECEPTOR RELATED"/>
    <property type="match status" value="1"/>
</dbReference>
<dbReference type="EMBL" id="SGJD01005796">
    <property type="protein sequence ID" value="KAB0390228.1"/>
    <property type="molecule type" value="Genomic_DNA"/>
</dbReference>
<feature type="domain" description="C-type lectin" evidence="4">
    <location>
        <begin position="545"/>
        <end position="653"/>
    </location>
</feature>
<dbReference type="InterPro" id="IPR001304">
    <property type="entry name" value="C-type_lectin-like"/>
</dbReference>
<dbReference type="InterPro" id="IPR016186">
    <property type="entry name" value="C-type_lectin-like/link_sf"/>
</dbReference>
<keyword evidence="6" id="KW-1185">Reference proteome</keyword>
<reference evidence="5 6" key="1">
    <citation type="journal article" date="2019" name="PLoS ONE">
        <title>Genomic analyses reveal an absence of contemporary introgressive admixture between fin whales and blue whales, despite known hybrids.</title>
        <authorList>
            <person name="Westbury M.V."/>
            <person name="Petersen B."/>
            <person name="Lorenzen E.D."/>
        </authorList>
    </citation>
    <scope>NUCLEOTIDE SEQUENCE [LARGE SCALE GENOMIC DNA]</scope>
    <source>
        <strain evidence="5">FinWhale-01</strain>
    </source>
</reference>
<protein>
    <recommendedName>
        <fullName evidence="4">C-type lectin domain-containing protein</fullName>
    </recommendedName>
</protein>
<dbReference type="Gene3D" id="3.10.100.10">
    <property type="entry name" value="Mannose-Binding Protein A, subunit A"/>
    <property type="match status" value="7"/>
</dbReference>
<keyword evidence="3" id="KW-0472">Membrane</keyword>
<feature type="domain" description="C-type lectin" evidence="4">
    <location>
        <begin position="967"/>
        <end position="1079"/>
    </location>
</feature>
<keyword evidence="2" id="KW-0175">Coiled coil</keyword>
<dbReference type="CDD" id="cd00037">
    <property type="entry name" value="CLECT"/>
    <property type="match status" value="7"/>
</dbReference>
<feature type="domain" description="C-type lectin" evidence="4">
    <location>
        <begin position="252"/>
        <end position="376"/>
    </location>
</feature>
<dbReference type="FunFam" id="3.10.100.10:FF:000066">
    <property type="entry name" value="Lymphocyte antigen 75"/>
    <property type="match status" value="1"/>
</dbReference>
<evidence type="ECO:0000313" key="6">
    <source>
        <dbReference type="Proteomes" id="UP000437017"/>
    </source>
</evidence>
<evidence type="ECO:0000259" key="4">
    <source>
        <dbReference type="PROSITE" id="PS50041"/>
    </source>
</evidence>
<dbReference type="InterPro" id="IPR016187">
    <property type="entry name" value="CTDL_fold"/>
</dbReference>
<dbReference type="SMART" id="SM00034">
    <property type="entry name" value="CLECT"/>
    <property type="match status" value="6"/>
</dbReference>
<evidence type="ECO:0000313" key="5">
    <source>
        <dbReference type="EMBL" id="KAB0390228.1"/>
    </source>
</evidence>
<dbReference type="Pfam" id="PF00059">
    <property type="entry name" value="Lectin_C"/>
    <property type="match status" value="6"/>
</dbReference>
<comment type="caution">
    <text evidence="5">The sequence shown here is derived from an EMBL/GenBank/DDBJ whole genome shotgun (WGS) entry which is preliminary data.</text>
</comment>
<keyword evidence="1" id="KW-0430">Lectin</keyword>
<dbReference type="FunFam" id="3.10.100.10:FF:000049">
    <property type="entry name" value="Lymphocyte antigen 75 variant"/>
    <property type="match status" value="1"/>
</dbReference>
<gene>
    <name evidence="5" type="ORF">E2I00_002490</name>
</gene>
<keyword evidence="3" id="KW-0812">Transmembrane</keyword>
<dbReference type="Proteomes" id="UP000437017">
    <property type="component" value="Unassembled WGS sequence"/>
</dbReference>
<dbReference type="FunFam" id="3.10.100.10:FF:000051">
    <property type="entry name" value="Lymphocyte antigen 75 variant"/>
    <property type="match status" value="1"/>
</dbReference>
<dbReference type="GO" id="GO:0030246">
    <property type="term" value="F:carbohydrate binding"/>
    <property type="evidence" value="ECO:0007669"/>
    <property type="project" value="UniProtKB-KW"/>
</dbReference>
<dbReference type="FunFam" id="3.10.100.10:FF:000052">
    <property type="entry name" value="Lymphocyte antigen 75"/>
    <property type="match status" value="1"/>
</dbReference>